<keyword evidence="2" id="KW-1185">Reference proteome</keyword>
<proteinExistence type="predicted"/>
<dbReference type="Proteomes" id="UP001519460">
    <property type="component" value="Unassembled WGS sequence"/>
</dbReference>
<dbReference type="AlphaFoldDB" id="A0ABD0KHV5"/>
<accession>A0ABD0KHV5</accession>
<evidence type="ECO:0000313" key="1">
    <source>
        <dbReference type="EMBL" id="KAK7486818.1"/>
    </source>
</evidence>
<protein>
    <submittedName>
        <fullName evidence="1">Uncharacterized protein</fullName>
    </submittedName>
</protein>
<gene>
    <name evidence="1" type="ORF">BaRGS_00021965</name>
</gene>
<reference evidence="1 2" key="1">
    <citation type="journal article" date="2023" name="Sci. Data">
        <title>Genome assembly of the Korean intertidal mud-creeper Batillaria attramentaria.</title>
        <authorList>
            <person name="Patra A.K."/>
            <person name="Ho P.T."/>
            <person name="Jun S."/>
            <person name="Lee S.J."/>
            <person name="Kim Y."/>
            <person name="Won Y.J."/>
        </authorList>
    </citation>
    <scope>NUCLEOTIDE SEQUENCE [LARGE SCALE GENOMIC DNA]</scope>
    <source>
        <strain evidence="1">Wonlab-2016</strain>
    </source>
</reference>
<organism evidence="1 2">
    <name type="scientific">Batillaria attramentaria</name>
    <dbReference type="NCBI Taxonomy" id="370345"/>
    <lineage>
        <taxon>Eukaryota</taxon>
        <taxon>Metazoa</taxon>
        <taxon>Spiralia</taxon>
        <taxon>Lophotrochozoa</taxon>
        <taxon>Mollusca</taxon>
        <taxon>Gastropoda</taxon>
        <taxon>Caenogastropoda</taxon>
        <taxon>Sorbeoconcha</taxon>
        <taxon>Cerithioidea</taxon>
        <taxon>Batillariidae</taxon>
        <taxon>Batillaria</taxon>
    </lineage>
</organism>
<evidence type="ECO:0000313" key="2">
    <source>
        <dbReference type="Proteomes" id="UP001519460"/>
    </source>
</evidence>
<name>A0ABD0KHV5_9CAEN</name>
<dbReference type="EMBL" id="JACVVK020000173">
    <property type="protein sequence ID" value="KAK7486818.1"/>
    <property type="molecule type" value="Genomic_DNA"/>
</dbReference>
<sequence>MPTDIQSGDFSPTYRRDGFRLDAARKLANQLDIAVAFCIIAYAARFIDACVLSSQTPAVVRMRKQMLLT</sequence>
<comment type="caution">
    <text evidence="1">The sequence shown here is derived from an EMBL/GenBank/DDBJ whole genome shotgun (WGS) entry which is preliminary data.</text>
</comment>